<feature type="compositionally biased region" description="Basic and acidic residues" evidence="1">
    <location>
        <begin position="303"/>
        <end position="320"/>
    </location>
</feature>
<gene>
    <name evidence="3" type="ORF">I312_04663</name>
</gene>
<dbReference type="InterPro" id="IPR000195">
    <property type="entry name" value="Rab-GAP-TBC_dom"/>
</dbReference>
<feature type="compositionally biased region" description="Basic and acidic residues" evidence="1">
    <location>
        <begin position="192"/>
        <end position="213"/>
    </location>
</feature>
<dbReference type="Gene3D" id="1.10.8.270">
    <property type="entry name" value="putative rabgap domain of human tbc1 domain family member 14 like domains"/>
    <property type="match status" value="1"/>
</dbReference>
<feature type="compositionally biased region" description="Polar residues" evidence="1">
    <location>
        <begin position="136"/>
        <end position="166"/>
    </location>
</feature>
<evidence type="ECO:0000259" key="2">
    <source>
        <dbReference type="PROSITE" id="PS50086"/>
    </source>
</evidence>
<feature type="region of interest" description="Disordered" evidence="1">
    <location>
        <begin position="188"/>
        <end position="213"/>
    </location>
</feature>
<dbReference type="GO" id="GO:0005096">
    <property type="term" value="F:GTPase activator activity"/>
    <property type="evidence" value="ECO:0007669"/>
    <property type="project" value="TreeGrafter"/>
</dbReference>
<dbReference type="InterPro" id="IPR050302">
    <property type="entry name" value="Rab_GAP_TBC_domain"/>
</dbReference>
<organism evidence="3">
    <name type="scientific">Cryptococcus bacillisporus CA1280</name>
    <dbReference type="NCBI Taxonomy" id="1296109"/>
    <lineage>
        <taxon>Eukaryota</taxon>
        <taxon>Fungi</taxon>
        <taxon>Dikarya</taxon>
        <taxon>Basidiomycota</taxon>
        <taxon>Agaricomycotina</taxon>
        <taxon>Tremellomycetes</taxon>
        <taxon>Tremellales</taxon>
        <taxon>Cryptococcaceae</taxon>
        <taxon>Cryptococcus</taxon>
        <taxon>Cryptococcus gattii species complex</taxon>
    </lineage>
</organism>
<dbReference type="GO" id="GO:0031267">
    <property type="term" value="F:small GTPase binding"/>
    <property type="evidence" value="ECO:0007669"/>
    <property type="project" value="TreeGrafter"/>
</dbReference>
<dbReference type="AlphaFoldDB" id="A0A0D0VMB9"/>
<feature type="compositionally biased region" description="Basic residues" evidence="1">
    <location>
        <begin position="101"/>
        <end position="112"/>
    </location>
</feature>
<dbReference type="SUPFAM" id="SSF47923">
    <property type="entry name" value="Ypt/Rab-GAP domain of gyp1p"/>
    <property type="match status" value="2"/>
</dbReference>
<dbReference type="Pfam" id="PF00566">
    <property type="entry name" value="RabGAP-TBC"/>
    <property type="match status" value="1"/>
</dbReference>
<dbReference type="PANTHER" id="PTHR47219:SF9">
    <property type="entry name" value="GTPASE ACTIVATING PROTEIN AND CENTROSOME-ASSOCIATED, ISOFORM B"/>
    <property type="match status" value="1"/>
</dbReference>
<dbReference type="SMART" id="SM00164">
    <property type="entry name" value="TBC"/>
    <property type="match status" value="1"/>
</dbReference>
<dbReference type="OrthoDB" id="294251at2759"/>
<dbReference type="FunFam" id="1.10.472.80:FF:000087">
    <property type="entry name" value="Chromosome 12, whole genome shotgun sequence"/>
    <property type="match status" value="1"/>
</dbReference>
<name>A0A0D0VMB9_CRYGA</name>
<dbReference type="Gene3D" id="1.10.472.80">
    <property type="entry name" value="Ypt/Rab-GAP domain of gyp1p, domain 3"/>
    <property type="match status" value="1"/>
</dbReference>
<dbReference type="PROSITE" id="PS50086">
    <property type="entry name" value="TBC_RABGAP"/>
    <property type="match status" value="1"/>
</dbReference>
<dbReference type="InterPro" id="IPR035969">
    <property type="entry name" value="Rab-GAP_TBC_sf"/>
</dbReference>
<proteinExistence type="predicted"/>
<dbReference type="FunFam" id="1.10.8.270:FF:000023">
    <property type="entry name" value="TBC domain-containing protein C1778.09"/>
    <property type="match status" value="1"/>
</dbReference>
<dbReference type="PANTHER" id="PTHR47219">
    <property type="entry name" value="RAB GTPASE-ACTIVATING PROTEIN 1-LIKE"/>
    <property type="match status" value="1"/>
</dbReference>
<accession>A0A0D0VMB9</accession>
<feature type="region of interest" description="Disordered" evidence="1">
    <location>
        <begin position="267"/>
        <end position="320"/>
    </location>
</feature>
<evidence type="ECO:0000313" key="3">
    <source>
        <dbReference type="EMBL" id="KIR46120.1"/>
    </source>
</evidence>
<feature type="region of interest" description="Disordered" evidence="1">
    <location>
        <begin position="1"/>
        <end position="175"/>
    </location>
</feature>
<evidence type="ECO:0000256" key="1">
    <source>
        <dbReference type="SAM" id="MobiDB-lite"/>
    </source>
</evidence>
<feature type="compositionally biased region" description="Polar residues" evidence="1">
    <location>
        <begin position="114"/>
        <end position="127"/>
    </location>
</feature>
<dbReference type="HOGENOM" id="CLU_014848_0_0_1"/>
<feature type="compositionally biased region" description="Pro residues" evidence="1">
    <location>
        <begin position="292"/>
        <end position="302"/>
    </location>
</feature>
<sequence length="641" mass="71502">MAHNLSAQLGPSISPPPPAAPSRDSTLESAGQAADIFDLYGANEESMRDSWEGPMDALHKARDAEQQEQLGPISETTPNINIITSPPAPPSPSHSQSPTHSRPHTPIKHRFPSIRSTRTDSTTNSPVPYNDIQRLSPANTSSKRGSMSTEIFSGTDGTRSQTSIAASSRYPGEEEDAFHVRSTYARLGGEGVHGDGWDQGVERTRGGPTMADKRVTVFPAAKAGDIGEKERQFLASLDRYGFVNDPHRNRSESRVASIPSASLIKIPKMPTTSPLSGNPPVQPNHSFNPSSDPGPAPKPPKSPRTDSDAEVKAKRKESERVMKWGKMMKVKRRDGGGNIIEWQWSRDGQGAKLPNRVYKGIPDRWRMAAWWTLAEEQAQKWNGKGKGKSTLQELAGDYIEAVNLPSTFDVQIDLDVPRTISGHTLFITRYGTGQRNLWHVLHAFSRLCPTCGYVQGMGPIAATLLCYYDPERAYSLMVRLHDVYGMHEIFEPGFPGLLEAFYVQERLMNWLIPDVYQSFQRNMISTTAWGTKWYITLFVNTVPFSQQLRIWDVLWMEGRDTIIITSLAILWSFRDLLAAPNASFESILSLLSSYFVPEDEDVFMQWIKKVLSQEKVRGKMDGWRIEWKGLVEEGTSGSALL</sequence>
<reference evidence="3" key="1">
    <citation type="submission" date="2015-01" db="EMBL/GenBank/DDBJ databases">
        <title>The Genome Sequence of Cryptococcus gattii CA1280.</title>
        <authorList>
            <consortium name="The Broad Institute Genomics Platform"/>
            <person name="Cuomo C."/>
            <person name="Litvintseva A."/>
            <person name="Chen Y."/>
            <person name="Heitman J."/>
            <person name="Sun S."/>
            <person name="Springer D."/>
            <person name="Dromer F."/>
            <person name="Young S."/>
            <person name="Zeng Q."/>
            <person name="Gargeya S."/>
            <person name="Abouelleil A."/>
            <person name="Alvarado L."/>
            <person name="Chapman S.B."/>
            <person name="Gainer-Dewar J."/>
            <person name="Goldberg J."/>
            <person name="Griggs A."/>
            <person name="Gujja S."/>
            <person name="Hansen M."/>
            <person name="Howarth C."/>
            <person name="Imamovic A."/>
            <person name="Larimer J."/>
            <person name="Murphy C."/>
            <person name="Naylor J."/>
            <person name="Pearson M."/>
            <person name="Priest M."/>
            <person name="Roberts A."/>
            <person name="Saif S."/>
            <person name="Shea T."/>
            <person name="Sykes S."/>
            <person name="Wortman J."/>
            <person name="Nusbaum C."/>
            <person name="Birren B."/>
        </authorList>
    </citation>
    <scope>NUCLEOTIDE SEQUENCE [LARGE SCALE GENOMIC DNA]</scope>
    <source>
        <strain evidence="3">CA1280</strain>
    </source>
</reference>
<protein>
    <submittedName>
        <fullName evidence="3">GTPase activating protein</fullName>
    </submittedName>
</protein>
<feature type="compositionally biased region" description="Low complexity" evidence="1">
    <location>
        <begin position="72"/>
        <end position="85"/>
    </location>
</feature>
<dbReference type="EMBL" id="KN847985">
    <property type="protein sequence ID" value="KIR46120.1"/>
    <property type="molecule type" value="Genomic_DNA"/>
</dbReference>
<feature type="compositionally biased region" description="Basic and acidic residues" evidence="1">
    <location>
        <begin position="45"/>
        <end position="65"/>
    </location>
</feature>
<feature type="domain" description="Rab-GAP TBC" evidence="2">
    <location>
        <begin position="360"/>
        <end position="558"/>
    </location>
</feature>